<dbReference type="RefSeq" id="WP_186683939.1">
    <property type="nucleotide sequence ID" value="NZ_CP077093.1"/>
</dbReference>
<organism evidence="3 4">
    <name type="scientific">Pseudomonas vanderleydeniana</name>
    <dbReference type="NCBI Taxonomy" id="2745495"/>
    <lineage>
        <taxon>Bacteria</taxon>
        <taxon>Pseudomonadati</taxon>
        <taxon>Pseudomonadota</taxon>
        <taxon>Gammaproteobacteria</taxon>
        <taxon>Pseudomonadales</taxon>
        <taxon>Pseudomonadaceae</taxon>
        <taxon>Pseudomonas</taxon>
    </lineage>
</organism>
<feature type="region of interest" description="Disordered" evidence="1">
    <location>
        <begin position="33"/>
        <end position="73"/>
    </location>
</feature>
<keyword evidence="4" id="KW-1185">Reference proteome</keyword>
<feature type="compositionally biased region" description="Polar residues" evidence="1">
    <location>
        <begin position="49"/>
        <end position="63"/>
    </location>
</feature>
<evidence type="ECO:0000256" key="1">
    <source>
        <dbReference type="SAM" id="MobiDB-lite"/>
    </source>
</evidence>
<name>A0A9E6PIM2_9PSED</name>
<reference evidence="3 4" key="1">
    <citation type="journal article" date="2020" name="Microorganisms">
        <title>Reliable Identification of Environmental Pseudomonas Isolates Using the rpoD Gene.</title>
        <authorList>
            <consortium name="The Broad Institute Genome Sequencing Platform"/>
            <person name="Girard L."/>
            <person name="Lood C."/>
            <person name="Rokni-Zadeh H."/>
            <person name="van Noort V."/>
            <person name="Lavigne R."/>
            <person name="De Mot R."/>
        </authorList>
    </citation>
    <scope>NUCLEOTIDE SEQUENCE [LARGE SCALE GENOMIC DNA]</scope>
    <source>
        <strain evidence="3 4">RW8P3</strain>
    </source>
</reference>
<evidence type="ECO:0000313" key="4">
    <source>
        <dbReference type="Proteomes" id="UP000634530"/>
    </source>
</evidence>
<sequence>MKLPTLLIAGLLSVTSFAALAEGGSDRARERWENFQASQQQAREQAEQKTMTAQAQKNDTSSGEVKAVQQPDT</sequence>
<dbReference type="KEGG" id="pvw:HU752_023095"/>
<feature type="chain" id="PRO_5039262969" evidence="2">
    <location>
        <begin position="22"/>
        <end position="73"/>
    </location>
</feature>
<reference evidence="3 4" key="2">
    <citation type="journal article" date="2021" name="Microorganisms">
        <title>The Ever-Expanding Pseudomonas Genus: Description of 43 New Species and Partition of the Pseudomonas putida Group.</title>
        <authorList>
            <person name="Girard L."/>
            <person name="Lood C."/>
            <person name="Hofte M."/>
            <person name="Vandamme P."/>
            <person name="Rokni-Zadeh H."/>
            <person name="van Noort V."/>
            <person name="Lavigne R."/>
            <person name="De Mot R."/>
        </authorList>
    </citation>
    <scope>NUCLEOTIDE SEQUENCE [LARGE SCALE GENOMIC DNA]</scope>
    <source>
        <strain evidence="3 4">RW8P3</strain>
    </source>
</reference>
<dbReference type="AlphaFoldDB" id="A0A9E6PIM2"/>
<dbReference type="EMBL" id="CP077093">
    <property type="protein sequence ID" value="QXI26791.1"/>
    <property type="molecule type" value="Genomic_DNA"/>
</dbReference>
<keyword evidence="2" id="KW-0732">Signal</keyword>
<evidence type="ECO:0000313" key="3">
    <source>
        <dbReference type="EMBL" id="QXI26791.1"/>
    </source>
</evidence>
<accession>A0A9E6PIM2</accession>
<dbReference type="Proteomes" id="UP000634530">
    <property type="component" value="Chromosome"/>
</dbReference>
<feature type="signal peptide" evidence="2">
    <location>
        <begin position="1"/>
        <end position="21"/>
    </location>
</feature>
<gene>
    <name evidence="3" type="ORF">HU752_023095</name>
</gene>
<evidence type="ECO:0000256" key="2">
    <source>
        <dbReference type="SAM" id="SignalP"/>
    </source>
</evidence>
<protein>
    <submittedName>
        <fullName evidence="3">Uncharacterized protein</fullName>
    </submittedName>
</protein>
<proteinExistence type="predicted"/>